<evidence type="ECO:0000256" key="4">
    <source>
        <dbReference type="ARBA" id="ARBA00022475"/>
    </source>
</evidence>
<reference evidence="9 10" key="1">
    <citation type="submission" date="2023-05" db="EMBL/GenBank/DDBJ databases">
        <title>Draft genome sequence of Streptomyces sp. B-S-A6 isolated from a cave soil in Thailand.</title>
        <authorList>
            <person name="Chamroensaksri N."/>
            <person name="Muangham S."/>
        </authorList>
    </citation>
    <scope>NUCLEOTIDE SEQUENCE [LARGE SCALE GENOMIC DNA]</scope>
    <source>
        <strain evidence="9 10">B-S-A6</strain>
    </source>
</reference>
<keyword evidence="5 8" id="KW-0812">Transmembrane</keyword>
<evidence type="ECO:0000313" key="10">
    <source>
        <dbReference type="Proteomes" id="UP001223978"/>
    </source>
</evidence>
<feature type="transmembrane region" description="Helical" evidence="8">
    <location>
        <begin position="94"/>
        <end position="117"/>
    </location>
</feature>
<feature type="transmembrane region" description="Helical" evidence="8">
    <location>
        <begin position="59"/>
        <end position="82"/>
    </location>
</feature>
<dbReference type="PANTHER" id="PTHR36838:SF1">
    <property type="entry name" value="SLR1864 PROTEIN"/>
    <property type="match status" value="1"/>
</dbReference>
<feature type="transmembrane region" description="Helical" evidence="8">
    <location>
        <begin position="157"/>
        <end position="178"/>
    </location>
</feature>
<evidence type="ECO:0000256" key="5">
    <source>
        <dbReference type="ARBA" id="ARBA00022692"/>
    </source>
</evidence>
<organism evidence="9 10">
    <name type="scientific">Streptomyces cavernicola</name>
    <dbReference type="NCBI Taxonomy" id="3043613"/>
    <lineage>
        <taxon>Bacteria</taxon>
        <taxon>Bacillati</taxon>
        <taxon>Actinomycetota</taxon>
        <taxon>Actinomycetes</taxon>
        <taxon>Kitasatosporales</taxon>
        <taxon>Streptomycetaceae</taxon>
        <taxon>Streptomyces</taxon>
    </lineage>
</organism>
<dbReference type="RefSeq" id="WP_282541349.1">
    <property type="nucleotide sequence ID" value="NZ_JASCIQ010000004.1"/>
</dbReference>
<feature type="transmembrane region" description="Helical" evidence="8">
    <location>
        <begin position="254"/>
        <end position="275"/>
    </location>
</feature>
<sequence length="307" mass="31608">MSGILTGFSTIGAIIVLGVALGHFGVLDVQAQRLLSRLAFYVANPALMVTVLGETDISTVLSAGLPASLGGVAIAAGLQIAASRYVWKSSAAETTIGAFCAAYANAGNLGLPIAGYVLGDASLVAPMLLTQLLLLQPVGLTVLDLSTGDRPRTWRTVVTTPFTNPLLIGSLVGVLLALTDVRLPAPVRDPLELIGGMAIPAMLLAYGLSLRFGPLPGKGGRLARTGLTVFLKLAVQPLVTFLLARYALGLDEATVLAVTVIAALPTAQNVFVHASRYGVDVVPARDCVFLSTVLSVPALFAVATLLA</sequence>
<dbReference type="EMBL" id="JASCIQ010000004">
    <property type="protein sequence ID" value="MDI3403409.1"/>
    <property type="molecule type" value="Genomic_DNA"/>
</dbReference>
<dbReference type="InterPro" id="IPR004776">
    <property type="entry name" value="Mem_transp_PIN-like"/>
</dbReference>
<evidence type="ECO:0000256" key="1">
    <source>
        <dbReference type="ARBA" id="ARBA00004651"/>
    </source>
</evidence>
<dbReference type="Gene3D" id="1.20.1530.20">
    <property type="match status" value="1"/>
</dbReference>
<name>A0ABT6S5N5_9ACTN</name>
<comment type="subcellular location">
    <subcellularLocation>
        <location evidence="1">Cell membrane</location>
        <topology evidence="1">Multi-pass membrane protein</topology>
    </subcellularLocation>
</comment>
<keyword evidence="6 8" id="KW-1133">Transmembrane helix</keyword>
<dbReference type="InterPro" id="IPR038770">
    <property type="entry name" value="Na+/solute_symporter_sf"/>
</dbReference>
<feature type="transmembrane region" description="Helical" evidence="8">
    <location>
        <begin position="6"/>
        <end position="27"/>
    </location>
</feature>
<feature type="transmembrane region" description="Helical" evidence="8">
    <location>
        <begin position="229"/>
        <end position="248"/>
    </location>
</feature>
<proteinExistence type="inferred from homology"/>
<keyword evidence="7 8" id="KW-0472">Membrane</keyword>
<evidence type="ECO:0000256" key="7">
    <source>
        <dbReference type="ARBA" id="ARBA00023136"/>
    </source>
</evidence>
<comment type="similarity">
    <text evidence="2">Belongs to the auxin efflux carrier (TC 2.A.69) family.</text>
</comment>
<feature type="transmembrane region" description="Helical" evidence="8">
    <location>
        <begin position="287"/>
        <end position="306"/>
    </location>
</feature>
<evidence type="ECO:0000256" key="6">
    <source>
        <dbReference type="ARBA" id="ARBA00022989"/>
    </source>
</evidence>
<evidence type="ECO:0000256" key="8">
    <source>
        <dbReference type="SAM" id="Phobius"/>
    </source>
</evidence>
<dbReference type="Pfam" id="PF03547">
    <property type="entry name" value="Mem_trans"/>
    <property type="match status" value="2"/>
</dbReference>
<protein>
    <submittedName>
        <fullName evidence="9">AEC family transporter</fullName>
    </submittedName>
</protein>
<keyword evidence="4" id="KW-1003">Cell membrane</keyword>
<feature type="transmembrane region" description="Helical" evidence="8">
    <location>
        <begin position="123"/>
        <end position="145"/>
    </location>
</feature>
<comment type="caution">
    <text evidence="9">The sequence shown here is derived from an EMBL/GenBank/DDBJ whole genome shotgun (WGS) entry which is preliminary data.</text>
</comment>
<accession>A0ABT6S5N5</accession>
<evidence type="ECO:0000313" key="9">
    <source>
        <dbReference type="EMBL" id="MDI3403409.1"/>
    </source>
</evidence>
<keyword evidence="10" id="KW-1185">Reference proteome</keyword>
<keyword evidence="3" id="KW-0813">Transport</keyword>
<evidence type="ECO:0000256" key="3">
    <source>
        <dbReference type="ARBA" id="ARBA00022448"/>
    </source>
</evidence>
<dbReference type="PANTHER" id="PTHR36838">
    <property type="entry name" value="AUXIN EFFLUX CARRIER FAMILY PROTEIN"/>
    <property type="match status" value="1"/>
</dbReference>
<feature type="transmembrane region" description="Helical" evidence="8">
    <location>
        <begin position="190"/>
        <end position="208"/>
    </location>
</feature>
<evidence type="ECO:0000256" key="2">
    <source>
        <dbReference type="ARBA" id="ARBA00010145"/>
    </source>
</evidence>
<dbReference type="Proteomes" id="UP001223978">
    <property type="component" value="Unassembled WGS sequence"/>
</dbReference>
<feature type="transmembrane region" description="Helical" evidence="8">
    <location>
        <begin position="34"/>
        <end position="53"/>
    </location>
</feature>
<gene>
    <name evidence="9" type="ORF">QIS96_06160</name>
</gene>